<feature type="compositionally biased region" description="Low complexity" evidence="1">
    <location>
        <begin position="72"/>
        <end position="85"/>
    </location>
</feature>
<comment type="caution">
    <text evidence="3">The sequence shown here is derived from an EMBL/GenBank/DDBJ whole genome shotgun (WGS) entry which is preliminary data.</text>
</comment>
<evidence type="ECO:0000313" key="4">
    <source>
        <dbReference type="Proteomes" id="UP000658320"/>
    </source>
</evidence>
<dbReference type="SUPFAM" id="SSF56801">
    <property type="entry name" value="Acetyl-CoA synthetase-like"/>
    <property type="match status" value="1"/>
</dbReference>
<dbReference type="Proteomes" id="UP000658320">
    <property type="component" value="Unassembled WGS sequence"/>
</dbReference>
<dbReference type="RefSeq" id="WP_229911438.1">
    <property type="nucleotide sequence ID" value="NZ_BMSX01000028.1"/>
</dbReference>
<feature type="region of interest" description="Disordered" evidence="1">
    <location>
        <begin position="58"/>
        <end position="85"/>
    </location>
</feature>
<keyword evidence="4" id="KW-1185">Reference proteome</keyword>
<reference evidence="3" key="2">
    <citation type="submission" date="2020-09" db="EMBL/GenBank/DDBJ databases">
        <authorList>
            <person name="Sun Q."/>
            <person name="Ohkuma M."/>
        </authorList>
    </citation>
    <scope>NUCLEOTIDE SEQUENCE</scope>
    <source>
        <strain evidence="3">JCM 4346</strain>
    </source>
</reference>
<sequence>MIGVPDEHYGEEVAALIAARPGSEPGAAEVSSWVRERLSAYKIPRIVRFVDALPKGPTGKILKRSSTVPLSPATRRPATVPPAATERPALRVRDGDVGFKYSSLDGHYCARGDRRREGTAHGAPLAPS</sequence>
<feature type="domain" description="AMP-binding enzyme C-terminal" evidence="2">
    <location>
        <begin position="2"/>
        <end position="60"/>
    </location>
</feature>
<protein>
    <recommendedName>
        <fullName evidence="2">AMP-binding enzyme C-terminal domain-containing protein</fullName>
    </recommendedName>
</protein>
<dbReference type="EMBL" id="BMSX01000028">
    <property type="protein sequence ID" value="GGR52695.1"/>
    <property type="molecule type" value="Genomic_DNA"/>
</dbReference>
<reference evidence="3" key="1">
    <citation type="journal article" date="2014" name="Int. J. Syst. Evol. Microbiol.">
        <title>Complete genome sequence of Corynebacterium casei LMG S-19264T (=DSM 44701T), isolated from a smear-ripened cheese.</title>
        <authorList>
            <consortium name="US DOE Joint Genome Institute (JGI-PGF)"/>
            <person name="Walter F."/>
            <person name="Albersmeier A."/>
            <person name="Kalinowski J."/>
            <person name="Ruckert C."/>
        </authorList>
    </citation>
    <scope>NUCLEOTIDE SEQUENCE</scope>
    <source>
        <strain evidence="3">JCM 4346</strain>
    </source>
</reference>
<dbReference type="InterPro" id="IPR025110">
    <property type="entry name" value="AMP-bd_C"/>
</dbReference>
<dbReference type="Gene3D" id="3.30.300.30">
    <property type="match status" value="1"/>
</dbReference>
<evidence type="ECO:0000313" key="3">
    <source>
        <dbReference type="EMBL" id="GGR52695.1"/>
    </source>
</evidence>
<name>A0A918KZ03_9ACTN</name>
<evidence type="ECO:0000259" key="2">
    <source>
        <dbReference type="Pfam" id="PF13193"/>
    </source>
</evidence>
<dbReference type="InterPro" id="IPR045851">
    <property type="entry name" value="AMP-bd_C_sf"/>
</dbReference>
<accession>A0A918KZ03</accession>
<dbReference type="Pfam" id="PF13193">
    <property type="entry name" value="AMP-binding_C"/>
    <property type="match status" value="1"/>
</dbReference>
<gene>
    <name evidence="3" type="ORF">GCM10010251_82280</name>
</gene>
<organism evidence="3 4">
    <name type="scientific">Streptomyces aurantiogriseus</name>
    <dbReference type="NCBI Taxonomy" id="66870"/>
    <lineage>
        <taxon>Bacteria</taxon>
        <taxon>Bacillati</taxon>
        <taxon>Actinomycetota</taxon>
        <taxon>Actinomycetes</taxon>
        <taxon>Kitasatosporales</taxon>
        <taxon>Streptomycetaceae</taxon>
        <taxon>Streptomyces</taxon>
    </lineage>
</organism>
<evidence type="ECO:0000256" key="1">
    <source>
        <dbReference type="SAM" id="MobiDB-lite"/>
    </source>
</evidence>
<proteinExistence type="predicted"/>
<dbReference type="AlphaFoldDB" id="A0A918KZ03"/>